<feature type="region of interest" description="Disordered" evidence="1">
    <location>
        <begin position="1"/>
        <end position="32"/>
    </location>
</feature>
<dbReference type="AlphaFoldDB" id="A0A388M3R5"/>
<evidence type="ECO:0000313" key="2">
    <source>
        <dbReference type="EMBL" id="GBG89132.1"/>
    </source>
</evidence>
<proteinExistence type="predicted"/>
<keyword evidence="3" id="KW-1185">Reference proteome</keyword>
<reference evidence="2 3" key="1">
    <citation type="journal article" date="2018" name="Cell">
        <title>The Chara Genome: Secondary Complexity and Implications for Plant Terrestrialization.</title>
        <authorList>
            <person name="Nishiyama T."/>
            <person name="Sakayama H."/>
            <person name="Vries J.D."/>
            <person name="Buschmann H."/>
            <person name="Saint-Marcoux D."/>
            <person name="Ullrich K.K."/>
            <person name="Haas F.B."/>
            <person name="Vanderstraeten L."/>
            <person name="Becker D."/>
            <person name="Lang D."/>
            <person name="Vosolsobe S."/>
            <person name="Rombauts S."/>
            <person name="Wilhelmsson P.K.I."/>
            <person name="Janitza P."/>
            <person name="Kern R."/>
            <person name="Heyl A."/>
            <person name="Rumpler F."/>
            <person name="Villalobos L.I.A.C."/>
            <person name="Clay J.M."/>
            <person name="Skokan R."/>
            <person name="Toyoda A."/>
            <person name="Suzuki Y."/>
            <person name="Kagoshima H."/>
            <person name="Schijlen E."/>
            <person name="Tajeshwar N."/>
            <person name="Catarino B."/>
            <person name="Hetherington A.J."/>
            <person name="Saltykova A."/>
            <person name="Bonnot C."/>
            <person name="Breuninger H."/>
            <person name="Symeonidi A."/>
            <person name="Radhakrishnan G.V."/>
            <person name="Van Nieuwerburgh F."/>
            <person name="Deforce D."/>
            <person name="Chang C."/>
            <person name="Karol K.G."/>
            <person name="Hedrich R."/>
            <person name="Ulvskov P."/>
            <person name="Glockner G."/>
            <person name="Delwiche C.F."/>
            <person name="Petrasek J."/>
            <person name="Van de Peer Y."/>
            <person name="Friml J."/>
            <person name="Beilby M."/>
            <person name="Dolan L."/>
            <person name="Kohara Y."/>
            <person name="Sugano S."/>
            <person name="Fujiyama A."/>
            <person name="Delaux P.-M."/>
            <person name="Quint M."/>
            <person name="TheiBen G."/>
            <person name="Hagemann M."/>
            <person name="Harholt J."/>
            <person name="Dunand C."/>
            <person name="Zachgo S."/>
            <person name="Langdale J."/>
            <person name="Maumus F."/>
            <person name="Straeten D.V.D."/>
            <person name="Gould S.B."/>
            <person name="Rensing S.A."/>
        </authorList>
    </citation>
    <scope>NUCLEOTIDE SEQUENCE [LARGE SCALE GENOMIC DNA]</scope>
    <source>
        <strain evidence="2 3">S276</strain>
    </source>
</reference>
<gene>
    <name evidence="2" type="ORF">CBR_g48841</name>
</gene>
<evidence type="ECO:0000256" key="1">
    <source>
        <dbReference type="SAM" id="MobiDB-lite"/>
    </source>
</evidence>
<accession>A0A388M3R5</accession>
<evidence type="ECO:0000313" key="3">
    <source>
        <dbReference type="Proteomes" id="UP000265515"/>
    </source>
</evidence>
<organism evidence="2 3">
    <name type="scientific">Chara braunii</name>
    <name type="common">Braun's stonewort</name>
    <dbReference type="NCBI Taxonomy" id="69332"/>
    <lineage>
        <taxon>Eukaryota</taxon>
        <taxon>Viridiplantae</taxon>
        <taxon>Streptophyta</taxon>
        <taxon>Charophyceae</taxon>
        <taxon>Charales</taxon>
        <taxon>Characeae</taxon>
        <taxon>Chara</taxon>
    </lineage>
</organism>
<sequence>MAHAETNTGERSSNFNKDCACRGSKRAPRSTSDSASRRLAIVFRTATKIAHAEGYRTCPEIYIRLCISQITDRISNFNKDCACGGIERAPRPMSDPASRSLPIAFRTTTKIAHAKVATVPRDLRQSLHLADSSLFCKQASELHGGEEWLGWRGKSDRSSG</sequence>
<feature type="compositionally biased region" description="Polar residues" evidence="1">
    <location>
        <begin position="1"/>
        <end position="16"/>
    </location>
</feature>
<dbReference type="Gramene" id="GBG89132">
    <property type="protein sequence ID" value="GBG89132"/>
    <property type="gene ID" value="CBR_g48841"/>
</dbReference>
<protein>
    <submittedName>
        <fullName evidence="2">Uncharacterized protein</fullName>
    </submittedName>
</protein>
<comment type="caution">
    <text evidence="2">The sequence shown here is derived from an EMBL/GenBank/DDBJ whole genome shotgun (WGS) entry which is preliminary data.</text>
</comment>
<name>A0A388M3R5_CHABU</name>
<dbReference type="Proteomes" id="UP000265515">
    <property type="component" value="Unassembled WGS sequence"/>
</dbReference>
<dbReference type="EMBL" id="BFEA01000718">
    <property type="protein sequence ID" value="GBG89132.1"/>
    <property type="molecule type" value="Genomic_DNA"/>
</dbReference>